<keyword evidence="2" id="KW-1185">Reference proteome</keyword>
<name>A0A5C3EWH6_9BASI</name>
<gene>
    <name evidence="1" type="ORF">PSFLO_02075</name>
</gene>
<organism evidence="1 2">
    <name type="scientific">Pseudozyma flocculosa</name>
    <dbReference type="NCBI Taxonomy" id="84751"/>
    <lineage>
        <taxon>Eukaryota</taxon>
        <taxon>Fungi</taxon>
        <taxon>Dikarya</taxon>
        <taxon>Basidiomycota</taxon>
        <taxon>Ustilaginomycotina</taxon>
        <taxon>Ustilaginomycetes</taxon>
        <taxon>Ustilaginales</taxon>
        <taxon>Ustilaginaceae</taxon>
        <taxon>Pseudozyma</taxon>
    </lineage>
</organism>
<reference evidence="1 2" key="1">
    <citation type="submission" date="2018-03" db="EMBL/GenBank/DDBJ databases">
        <authorList>
            <person name="Guldener U."/>
        </authorList>
    </citation>
    <scope>NUCLEOTIDE SEQUENCE [LARGE SCALE GENOMIC DNA]</scope>
    <source>
        <strain evidence="1 2">DAOM196992</strain>
    </source>
</reference>
<accession>A0A5C3EWH6</accession>
<evidence type="ECO:0000313" key="1">
    <source>
        <dbReference type="EMBL" id="SPO36604.1"/>
    </source>
</evidence>
<proteinExistence type="predicted"/>
<evidence type="ECO:0000313" key="2">
    <source>
        <dbReference type="Proteomes" id="UP000323386"/>
    </source>
</evidence>
<sequence length="117" mass="12051">MLSTGHRLSREARVVVVRMAPATLRGAGPTGCAVAEQLGMQDGRAGLPNRGLAGAAATGRPALAALACFSIRHGNGATVARREDEWAAGTSVVMTSGTAVRKRKIIVTPASTSDDRR</sequence>
<dbReference type="EMBL" id="OOIP01000004">
    <property type="protein sequence ID" value="SPO36604.1"/>
    <property type="molecule type" value="Genomic_DNA"/>
</dbReference>
<dbReference type="Proteomes" id="UP000323386">
    <property type="component" value="Unassembled WGS sequence"/>
</dbReference>
<dbReference type="AlphaFoldDB" id="A0A5C3EWH6"/>
<protein>
    <submittedName>
        <fullName evidence="1">Uncharacterized protein</fullName>
    </submittedName>
</protein>